<dbReference type="InterPro" id="IPR001303">
    <property type="entry name" value="Aldolase_II/adducin_N"/>
</dbReference>
<accession>A0A9D1IF96</accession>
<dbReference type="SMART" id="SM01007">
    <property type="entry name" value="Aldolase_II"/>
    <property type="match status" value="1"/>
</dbReference>
<proteinExistence type="predicted"/>
<dbReference type="GO" id="GO:0005829">
    <property type="term" value="C:cytosol"/>
    <property type="evidence" value="ECO:0007669"/>
    <property type="project" value="TreeGrafter"/>
</dbReference>
<dbReference type="SUPFAM" id="SSF53639">
    <property type="entry name" value="AraD/HMP-PK domain-like"/>
    <property type="match status" value="1"/>
</dbReference>
<evidence type="ECO:0000259" key="3">
    <source>
        <dbReference type="SMART" id="SM01007"/>
    </source>
</evidence>
<comment type="caution">
    <text evidence="4">The sequence shown here is derived from an EMBL/GenBank/DDBJ whole genome shotgun (WGS) entry which is preliminary data.</text>
</comment>
<evidence type="ECO:0000313" key="4">
    <source>
        <dbReference type="EMBL" id="HIU34844.1"/>
    </source>
</evidence>
<protein>
    <submittedName>
        <fullName evidence="4">Class II aldolase/adducin family protein</fullName>
    </submittedName>
</protein>
<dbReference type="EMBL" id="DVMU01000207">
    <property type="protein sequence ID" value="HIU34844.1"/>
    <property type="molecule type" value="Genomic_DNA"/>
</dbReference>
<dbReference type="GO" id="GO:0019323">
    <property type="term" value="P:pentose catabolic process"/>
    <property type="evidence" value="ECO:0007669"/>
    <property type="project" value="TreeGrafter"/>
</dbReference>
<dbReference type="Pfam" id="PF00596">
    <property type="entry name" value="Aldolase_II"/>
    <property type="match status" value="1"/>
</dbReference>
<dbReference type="PANTHER" id="PTHR22789:SF0">
    <property type="entry name" value="3-OXO-TETRONATE 4-PHOSPHATE DECARBOXYLASE-RELATED"/>
    <property type="match status" value="1"/>
</dbReference>
<dbReference type="Gene3D" id="3.40.225.10">
    <property type="entry name" value="Class II aldolase/adducin N-terminal domain"/>
    <property type="match status" value="1"/>
</dbReference>
<dbReference type="Proteomes" id="UP000824072">
    <property type="component" value="Unassembled WGS sequence"/>
</dbReference>
<dbReference type="InterPro" id="IPR036409">
    <property type="entry name" value="Aldolase_II/adducin_N_sf"/>
</dbReference>
<keyword evidence="1" id="KW-0479">Metal-binding</keyword>
<evidence type="ECO:0000313" key="5">
    <source>
        <dbReference type="Proteomes" id="UP000824072"/>
    </source>
</evidence>
<evidence type="ECO:0000256" key="1">
    <source>
        <dbReference type="ARBA" id="ARBA00022723"/>
    </source>
</evidence>
<reference evidence="4" key="1">
    <citation type="submission" date="2020-10" db="EMBL/GenBank/DDBJ databases">
        <authorList>
            <person name="Gilroy R."/>
        </authorList>
    </citation>
    <scope>NUCLEOTIDE SEQUENCE</scope>
    <source>
        <strain evidence="4">ChiHcec3-11533</strain>
    </source>
</reference>
<reference evidence="4" key="2">
    <citation type="journal article" date="2021" name="PeerJ">
        <title>Extensive microbial diversity within the chicken gut microbiome revealed by metagenomics and culture.</title>
        <authorList>
            <person name="Gilroy R."/>
            <person name="Ravi A."/>
            <person name="Getino M."/>
            <person name="Pursley I."/>
            <person name="Horton D.L."/>
            <person name="Alikhan N.F."/>
            <person name="Baker D."/>
            <person name="Gharbi K."/>
            <person name="Hall N."/>
            <person name="Watson M."/>
            <person name="Adriaenssens E.M."/>
            <person name="Foster-Nyarko E."/>
            <person name="Jarju S."/>
            <person name="Secka A."/>
            <person name="Antonio M."/>
            <person name="Oren A."/>
            <person name="Chaudhuri R.R."/>
            <person name="La Ragione R."/>
            <person name="Hildebrand F."/>
            <person name="Pallen M.J."/>
        </authorList>
    </citation>
    <scope>NUCLEOTIDE SEQUENCE</scope>
    <source>
        <strain evidence="4">ChiHcec3-11533</strain>
    </source>
</reference>
<feature type="domain" description="Class II aldolase/adducin N-terminal" evidence="3">
    <location>
        <begin position="10"/>
        <end position="187"/>
    </location>
</feature>
<name>A0A9D1IF96_9FIRM</name>
<dbReference type="GO" id="GO:0016832">
    <property type="term" value="F:aldehyde-lyase activity"/>
    <property type="evidence" value="ECO:0007669"/>
    <property type="project" value="TreeGrafter"/>
</dbReference>
<gene>
    <name evidence="4" type="ORF">IAB02_09790</name>
</gene>
<dbReference type="AlphaFoldDB" id="A0A9D1IF96"/>
<dbReference type="InterPro" id="IPR050197">
    <property type="entry name" value="Aldolase_class_II_sugar_metab"/>
</dbReference>
<sequence>MYLSDKEAKLLLIDIGKKMSAGGYVTANDGNMTMRVGEDEVWATPTGVNKGDLTEDKLIRIRISDGAVLEGTWKPTSEIRMHLNVYRTDNEVVSTAHAHPTYLCALACAGIELDMPTTPAACAISGRVPVAPFAAAGTQALADSVVPFVKDYHLVNLGNHGPLSWGKKPEEAWFRLEDAEAAARLAIMLLQIGRLRPLNKAQLAQLFEFHKVPMTEAGTVKIVESNANQEPAIPFSELYKELFK</sequence>
<dbReference type="GO" id="GO:0046872">
    <property type="term" value="F:metal ion binding"/>
    <property type="evidence" value="ECO:0007669"/>
    <property type="project" value="UniProtKB-KW"/>
</dbReference>
<organism evidence="4 5">
    <name type="scientific">Candidatus Pullichristensenella excrementigallinarum</name>
    <dbReference type="NCBI Taxonomy" id="2840907"/>
    <lineage>
        <taxon>Bacteria</taxon>
        <taxon>Bacillati</taxon>
        <taxon>Bacillota</taxon>
        <taxon>Clostridia</taxon>
        <taxon>Candidatus Pullichristensenella</taxon>
    </lineage>
</organism>
<dbReference type="PANTHER" id="PTHR22789">
    <property type="entry name" value="FUCULOSE PHOSPHATE ALDOLASE"/>
    <property type="match status" value="1"/>
</dbReference>
<evidence type="ECO:0000256" key="2">
    <source>
        <dbReference type="ARBA" id="ARBA00023239"/>
    </source>
</evidence>
<keyword evidence="2" id="KW-0456">Lyase</keyword>